<dbReference type="EMBL" id="ML002615">
    <property type="protein sequence ID" value="RKP36668.1"/>
    <property type="molecule type" value="Genomic_DNA"/>
</dbReference>
<feature type="compositionally biased region" description="Polar residues" evidence="1">
    <location>
        <begin position="19"/>
        <end position="28"/>
    </location>
</feature>
<feature type="region of interest" description="Disordered" evidence="1">
    <location>
        <begin position="1"/>
        <end position="204"/>
    </location>
</feature>
<evidence type="ECO:0000256" key="1">
    <source>
        <dbReference type="SAM" id="MobiDB-lite"/>
    </source>
</evidence>
<sequence length="322" mass="33726">MNQQNLSARQALERGMSAAKSNYGQQAVSGGVDAAQQQLPTGHNQSTSMDNTGIYDNTYFNGHRDSADMPQQTMGSGQSGNPTSAYQNAGGAYDQDTTGANYGRQGYNSNSATGSAGSYDQSNYNDPTSTSGPGAYGANNTSSSYPSNDSHGRHHHSSHHDNEGRQHFEDQGMDNQGLRPGSNPDRFEKSGGSSGAYGSGGQAYGNAYNQTDRYGGGGMMDNPNAAGTTNNAYGSNTGATNQYANDSSYGRSGNANQYNANDGHNSGLGSQHADPNRKPSLGERIKGTAMQAIGSMTHNPEKVEEGERLKNAIPDVKGGRGF</sequence>
<name>A0A4P9ZTY2_9FUNG</name>
<feature type="compositionally biased region" description="Basic and acidic residues" evidence="1">
    <location>
        <begin position="274"/>
        <end position="286"/>
    </location>
</feature>
<protein>
    <submittedName>
        <fullName evidence="2">Uncharacterized protein</fullName>
    </submittedName>
</protein>
<feature type="region of interest" description="Disordered" evidence="1">
    <location>
        <begin position="230"/>
        <end position="322"/>
    </location>
</feature>
<reference evidence="3" key="1">
    <citation type="journal article" date="2018" name="Nat. Microbiol.">
        <title>Leveraging single-cell genomics to expand the fungal tree of life.</title>
        <authorList>
            <person name="Ahrendt S.R."/>
            <person name="Quandt C.A."/>
            <person name="Ciobanu D."/>
            <person name="Clum A."/>
            <person name="Salamov A."/>
            <person name="Andreopoulos B."/>
            <person name="Cheng J.F."/>
            <person name="Woyke T."/>
            <person name="Pelin A."/>
            <person name="Henrissat B."/>
            <person name="Reynolds N.K."/>
            <person name="Benny G.L."/>
            <person name="Smith M.E."/>
            <person name="James T.Y."/>
            <person name="Grigoriev I.V."/>
        </authorList>
    </citation>
    <scope>NUCLEOTIDE SEQUENCE [LARGE SCALE GENOMIC DNA]</scope>
    <source>
        <strain evidence="3">RSA 468</strain>
    </source>
</reference>
<dbReference type="AlphaFoldDB" id="A0A4P9ZTY2"/>
<dbReference type="Proteomes" id="UP000268162">
    <property type="component" value="Unassembled WGS sequence"/>
</dbReference>
<feature type="compositionally biased region" description="Polar residues" evidence="1">
    <location>
        <begin position="95"/>
        <end position="146"/>
    </location>
</feature>
<feature type="compositionally biased region" description="Basic and acidic residues" evidence="1">
    <location>
        <begin position="159"/>
        <end position="170"/>
    </location>
</feature>
<accession>A0A4P9ZTY2</accession>
<feature type="compositionally biased region" description="Basic and acidic residues" evidence="1">
    <location>
        <begin position="299"/>
        <end position="310"/>
    </location>
</feature>
<keyword evidence="3" id="KW-1185">Reference proteome</keyword>
<feature type="compositionally biased region" description="Polar residues" evidence="1">
    <location>
        <begin position="35"/>
        <end position="60"/>
    </location>
</feature>
<feature type="compositionally biased region" description="Polar residues" evidence="1">
    <location>
        <begin position="230"/>
        <end position="269"/>
    </location>
</feature>
<evidence type="ECO:0000313" key="3">
    <source>
        <dbReference type="Proteomes" id="UP000268162"/>
    </source>
</evidence>
<evidence type="ECO:0000313" key="2">
    <source>
        <dbReference type="EMBL" id="RKP36668.1"/>
    </source>
</evidence>
<proteinExistence type="predicted"/>
<feature type="compositionally biased region" description="Polar residues" evidence="1">
    <location>
        <begin position="69"/>
        <end position="87"/>
    </location>
</feature>
<organism evidence="2 3">
    <name type="scientific">Dimargaris cristalligena</name>
    <dbReference type="NCBI Taxonomy" id="215637"/>
    <lineage>
        <taxon>Eukaryota</taxon>
        <taxon>Fungi</taxon>
        <taxon>Fungi incertae sedis</taxon>
        <taxon>Zoopagomycota</taxon>
        <taxon>Kickxellomycotina</taxon>
        <taxon>Dimargaritomycetes</taxon>
        <taxon>Dimargaritales</taxon>
        <taxon>Dimargaritaceae</taxon>
        <taxon>Dimargaris</taxon>
    </lineage>
</organism>
<feature type="compositionally biased region" description="Gly residues" evidence="1">
    <location>
        <begin position="192"/>
        <end position="203"/>
    </location>
</feature>
<gene>
    <name evidence="2" type="ORF">BJ085DRAFT_31916</name>
</gene>